<dbReference type="PANTHER" id="PTHR43065:SF50">
    <property type="entry name" value="HISTIDINE KINASE"/>
    <property type="match status" value="1"/>
</dbReference>
<feature type="domain" description="PAS" evidence="8">
    <location>
        <begin position="387"/>
        <end position="436"/>
    </location>
</feature>
<comment type="catalytic activity">
    <reaction evidence="1">
        <text>ATP + protein L-histidine = ADP + protein N-phospho-L-histidine.</text>
        <dbReference type="EC" id="2.7.13.3"/>
    </reaction>
</comment>
<dbReference type="InterPro" id="IPR003594">
    <property type="entry name" value="HATPase_dom"/>
</dbReference>
<dbReference type="GO" id="GO:0000155">
    <property type="term" value="F:phosphorelay sensor kinase activity"/>
    <property type="evidence" value="ECO:0007669"/>
    <property type="project" value="InterPro"/>
</dbReference>
<dbReference type="SMART" id="SM00086">
    <property type="entry name" value="PAC"/>
    <property type="match status" value="3"/>
</dbReference>
<dbReference type="InterPro" id="IPR000014">
    <property type="entry name" value="PAS"/>
</dbReference>
<dbReference type="CDD" id="cd00082">
    <property type="entry name" value="HisKA"/>
    <property type="match status" value="1"/>
</dbReference>
<dbReference type="Gene3D" id="3.30.450.20">
    <property type="entry name" value="PAS domain"/>
    <property type="match status" value="4"/>
</dbReference>
<proteinExistence type="predicted"/>
<keyword evidence="5" id="KW-0902">Two-component regulatory system</keyword>
<keyword evidence="4" id="KW-0418">Kinase</keyword>
<feature type="domain" description="PAC" evidence="9">
    <location>
        <begin position="203"/>
        <end position="259"/>
    </location>
</feature>
<evidence type="ECO:0000256" key="4">
    <source>
        <dbReference type="ARBA" id="ARBA00022777"/>
    </source>
</evidence>
<name>A0A951PAD8_9CYAN</name>
<evidence type="ECO:0000259" key="7">
    <source>
        <dbReference type="PROSITE" id="PS50109"/>
    </source>
</evidence>
<dbReference type="NCBIfam" id="TIGR00229">
    <property type="entry name" value="sensory_box"/>
    <property type="match status" value="4"/>
</dbReference>
<dbReference type="PROSITE" id="PS50112">
    <property type="entry name" value="PAS"/>
    <property type="match status" value="2"/>
</dbReference>
<dbReference type="InterPro" id="IPR001610">
    <property type="entry name" value="PAC"/>
</dbReference>
<dbReference type="InterPro" id="IPR004358">
    <property type="entry name" value="Sig_transdc_His_kin-like_C"/>
</dbReference>
<dbReference type="PANTHER" id="PTHR43065">
    <property type="entry name" value="SENSOR HISTIDINE KINASE"/>
    <property type="match status" value="1"/>
</dbReference>
<dbReference type="Gene3D" id="3.30.565.10">
    <property type="entry name" value="Histidine kinase-like ATPase, C-terminal domain"/>
    <property type="match status" value="1"/>
</dbReference>
<dbReference type="InterPro" id="IPR005467">
    <property type="entry name" value="His_kinase_dom"/>
</dbReference>
<dbReference type="SUPFAM" id="SSF47384">
    <property type="entry name" value="Homodimeric domain of signal transducing histidine kinase"/>
    <property type="match status" value="1"/>
</dbReference>
<feature type="domain" description="Histidine kinase" evidence="7">
    <location>
        <begin position="548"/>
        <end position="800"/>
    </location>
</feature>
<dbReference type="InterPro" id="IPR003661">
    <property type="entry name" value="HisK_dim/P_dom"/>
</dbReference>
<dbReference type="CDD" id="cd00130">
    <property type="entry name" value="PAS"/>
    <property type="match status" value="3"/>
</dbReference>
<dbReference type="InterPro" id="IPR013655">
    <property type="entry name" value="PAS_fold_3"/>
</dbReference>
<accession>A0A951PAD8</accession>
<dbReference type="PROSITE" id="PS50113">
    <property type="entry name" value="PAC"/>
    <property type="match status" value="3"/>
</dbReference>
<dbReference type="SUPFAM" id="SSF55785">
    <property type="entry name" value="PYP-like sensor domain (PAS domain)"/>
    <property type="match status" value="4"/>
</dbReference>
<dbReference type="EMBL" id="JAHHHV010000064">
    <property type="protein sequence ID" value="MBW4465754.1"/>
    <property type="molecule type" value="Genomic_DNA"/>
</dbReference>
<evidence type="ECO:0000259" key="8">
    <source>
        <dbReference type="PROSITE" id="PS50112"/>
    </source>
</evidence>
<dbReference type="Proteomes" id="UP000707356">
    <property type="component" value="Unassembled WGS sequence"/>
</dbReference>
<feature type="domain" description="PAC" evidence="9">
    <location>
        <begin position="461"/>
        <end position="514"/>
    </location>
</feature>
<reference evidence="10" key="2">
    <citation type="journal article" date="2022" name="Microbiol. Resour. Announc.">
        <title>Metagenome Sequencing to Explore Phylogenomics of Terrestrial Cyanobacteria.</title>
        <authorList>
            <person name="Ward R.D."/>
            <person name="Stajich J.E."/>
            <person name="Johansen J.R."/>
            <person name="Huntemann M."/>
            <person name="Clum A."/>
            <person name="Foster B."/>
            <person name="Foster B."/>
            <person name="Roux S."/>
            <person name="Palaniappan K."/>
            <person name="Varghese N."/>
            <person name="Mukherjee S."/>
            <person name="Reddy T.B.K."/>
            <person name="Daum C."/>
            <person name="Copeland A."/>
            <person name="Chen I.A."/>
            <person name="Ivanova N.N."/>
            <person name="Kyrpides N.C."/>
            <person name="Shapiro N."/>
            <person name="Eloe-Fadrosh E.A."/>
            <person name="Pietrasiak N."/>
        </authorList>
    </citation>
    <scope>NUCLEOTIDE SEQUENCE</scope>
    <source>
        <strain evidence="10">GSE-TBD4-15B</strain>
    </source>
</reference>
<feature type="domain" description="PAS" evidence="8">
    <location>
        <begin position="260"/>
        <end position="315"/>
    </location>
</feature>
<evidence type="ECO:0000256" key="5">
    <source>
        <dbReference type="ARBA" id="ARBA00023012"/>
    </source>
</evidence>
<dbReference type="PROSITE" id="PS50109">
    <property type="entry name" value="HIS_KIN"/>
    <property type="match status" value="1"/>
</dbReference>
<dbReference type="SMART" id="SM00387">
    <property type="entry name" value="HATPase_c"/>
    <property type="match status" value="1"/>
</dbReference>
<organism evidence="10 11">
    <name type="scientific">Pegethrix bostrychoides GSE-TBD4-15B</name>
    <dbReference type="NCBI Taxonomy" id="2839662"/>
    <lineage>
        <taxon>Bacteria</taxon>
        <taxon>Bacillati</taxon>
        <taxon>Cyanobacteriota</taxon>
        <taxon>Cyanophyceae</taxon>
        <taxon>Oculatellales</taxon>
        <taxon>Oculatellaceae</taxon>
        <taxon>Pegethrix</taxon>
    </lineage>
</organism>
<keyword evidence="6" id="KW-0175">Coiled coil</keyword>
<dbReference type="SMART" id="SM00091">
    <property type="entry name" value="PAS"/>
    <property type="match status" value="4"/>
</dbReference>
<keyword evidence="4" id="KW-0808">Transferase</keyword>
<evidence type="ECO:0000256" key="6">
    <source>
        <dbReference type="SAM" id="Coils"/>
    </source>
</evidence>
<feature type="coiled-coil region" evidence="6">
    <location>
        <begin position="505"/>
        <end position="532"/>
    </location>
</feature>
<evidence type="ECO:0000256" key="3">
    <source>
        <dbReference type="ARBA" id="ARBA00022553"/>
    </source>
</evidence>
<comment type="caution">
    <text evidence="10">The sequence shown here is derived from an EMBL/GenBank/DDBJ whole genome shotgun (WGS) entry which is preliminary data.</text>
</comment>
<protein>
    <recommendedName>
        <fullName evidence="2">histidine kinase</fullName>
        <ecNumber evidence="2">2.7.13.3</ecNumber>
    </recommendedName>
</protein>
<evidence type="ECO:0000259" key="9">
    <source>
        <dbReference type="PROSITE" id="PS50113"/>
    </source>
</evidence>
<evidence type="ECO:0000313" key="10">
    <source>
        <dbReference type="EMBL" id="MBW4465754.1"/>
    </source>
</evidence>
<feature type="domain" description="PAC" evidence="9">
    <location>
        <begin position="334"/>
        <end position="386"/>
    </location>
</feature>
<gene>
    <name evidence="10" type="ORF">KME07_09995</name>
</gene>
<dbReference type="PRINTS" id="PR00344">
    <property type="entry name" value="BCTRLSENSOR"/>
</dbReference>
<dbReference type="InterPro" id="IPR013656">
    <property type="entry name" value="PAS_4"/>
</dbReference>
<dbReference type="InterPro" id="IPR035965">
    <property type="entry name" value="PAS-like_dom_sf"/>
</dbReference>
<dbReference type="InterPro" id="IPR036097">
    <property type="entry name" value="HisK_dim/P_sf"/>
</dbReference>
<keyword evidence="3" id="KW-0597">Phosphoprotein</keyword>
<dbReference type="InterPro" id="IPR036890">
    <property type="entry name" value="HATPase_C_sf"/>
</dbReference>
<evidence type="ECO:0000313" key="11">
    <source>
        <dbReference type="Proteomes" id="UP000707356"/>
    </source>
</evidence>
<dbReference type="EC" id="2.7.13.3" evidence="2"/>
<dbReference type="Pfam" id="PF02518">
    <property type="entry name" value="HATPase_c"/>
    <property type="match status" value="1"/>
</dbReference>
<dbReference type="Gene3D" id="1.10.287.130">
    <property type="match status" value="1"/>
</dbReference>
<sequence>MQIHAPASSSQFLQNLINAIADPLLVKDRQHRWVLFNDAFCQFVERQPAELLHRTDADFLPAEQVEEFWQKDEQVFITGITAETEELFQDRAGHTYEVSVKKSLLQAESGELFLVCITRDVRHYKQIERESQQLLQLVMDNIPQLIFWKDRHSVYQGCNQNGARVVGLDSPEAIVGMTDYDMPWTTEQANWYRECDQRVMATGIPDLHIIEPQRQANNKQAWLDTNKIPLHDEQGNAIGILVTIEDITERKAAEEALIASETRFRSIVENANDTIVMLTPQGEMSYTSPRWLDMFGYTPQETLYQHFDRFIHPQDLPFCLGIFSQIATGAADAITLEYRAIHRDGSCRWHTTNLSSIKDAAGQVQHCIAIVRDVTDRRQAEDALHRKEQFLRSIYHGVEHPIFVVNVLGETFCYVDWNRAAEQASGIAAEQIIGKTPDQIYGAGVGQIEQQRLMECFTTHQPLTYEEWQMQDGEMTWWQTTLNPLRNEQDEIYQIVGTTFNITERKLAEAQLQQQANDLQLAMQELQHTQMQMIQSEKMSSLGQLVAGVAHEINNPVNFISGNLSHANGYTQDLLELVQLYATHYPEPVAEIAAAIQAIELDFLVEDLPKLLSSMWIGAERIQTIVASLRNFSRMDEAEMKAVSVHEGIDSTLMILQSRLKAKGSQPPIQVIKQYGELPLVECYAGQLNQVFMNILTNAIDALEEQVEQNAEFSPQITICTEQQADQICVQIADNGAGMSEAVRQRLFDPFFTTKPVGKGTGMGLSISYQIITEKHGGSLRCASAPGQGTVFSVIVPIEQAACLS</sequence>
<dbReference type="SUPFAM" id="SSF55874">
    <property type="entry name" value="ATPase domain of HSP90 chaperone/DNA topoisomerase II/histidine kinase"/>
    <property type="match status" value="1"/>
</dbReference>
<evidence type="ECO:0000256" key="2">
    <source>
        <dbReference type="ARBA" id="ARBA00012438"/>
    </source>
</evidence>
<evidence type="ECO:0000256" key="1">
    <source>
        <dbReference type="ARBA" id="ARBA00000085"/>
    </source>
</evidence>
<dbReference type="Pfam" id="PF08448">
    <property type="entry name" value="PAS_4"/>
    <property type="match status" value="3"/>
</dbReference>
<dbReference type="AlphaFoldDB" id="A0A951PAD8"/>
<dbReference type="InterPro" id="IPR000700">
    <property type="entry name" value="PAS-assoc_C"/>
</dbReference>
<reference evidence="10" key="1">
    <citation type="submission" date="2021-05" db="EMBL/GenBank/DDBJ databases">
        <authorList>
            <person name="Pietrasiak N."/>
            <person name="Ward R."/>
            <person name="Stajich J.E."/>
            <person name="Kurbessoian T."/>
        </authorList>
    </citation>
    <scope>NUCLEOTIDE SEQUENCE</scope>
    <source>
        <strain evidence="10">GSE-TBD4-15B</strain>
    </source>
</reference>
<dbReference type="Pfam" id="PF08447">
    <property type="entry name" value="PAS_3"/>
    <property type="match status" value="1"/>
</dbReference>